<name>A0AAW9SSA2_CORAY</name>
<dbReference type="NCBIfam" id="NF033788">
    <property type="entry name" value="HTH_metalloreg"/>
    <property type="match status" value="1"/>
</dbReference>
<keyword evidence="3" id="KW-0804">Transcription</keyword>
<evidence type="ECO:0000256" key="3">
    <source>
        <dbReference type="ARBA" id="ARBA00023163"/>
    </source>
</evidence>
<protein>
    <submittedName>
        <fullName evidence="5">Metalloregulator ArsR/SmtB family transcription factor</fullName>
    </submittedName>
</protein>
<dbReference type="InterPro" id="IPR036390">
    <property type="entry name" value="WH_DNA-bd_sf"/>
</dbReference>
<dbReference type="GO" id="GO:0003700">
    <property type="term" value="F:DNA-binding transcription factor activity"/>
    <property type="evidence" value="ECO:0007669"/>
    <property type="project" value="InterPro"/>
</dbReference>
<keyword evidence="2" id="KW-0238">DNA-binding</keyword>
<dbReference type="PRINTS" id="PR00778">
    <property type="entry name" value="HTHARSR"/>
</dbReference>
<dbReference type="Proteomes" id="UP001223646">
    <property type="component" value="Unassembled WGS sequence"/>
</dbReference>
<sequence length="110" mass="12206">MTEKAPTSTELDVATNVLKLMADKTRLSILSLLRDGEMTVTAIASALDRPIPAISQHLAKLRMANMVQTRKEGTSSFYSQPDEHLTNLVINALHFAEHTLYSNPPHHRGQ</sequence>
<dbReference type="PANTHER" id="PTHR43132:SF8">
    <property type="entry name" value="HTH-TYPE TRANSCRIPTIONAL REGULATOR KMTR"/>
    <property type="match status" value="1"/>
</dbReference>
<dbReference type="SMART" id="SM00418">
    <property type="entry name" value="HTH_ARSR"/>
    <property type="match status" value="1"/>
</dbReference>
<dbReference type="GO" id="GO:0003677">
    <property type="term" value="F:DNA binding"/>
    <property type="evidence" value="ECO:0007669"/>
    <property type="project" value="UniProtKB-KW"/>
</dbReference>
<evidence type="ECO:0000256" key="1">
    <source>
        <dbReference type="ARBA" id="ARBA00023015"/>
    </source>
</evidence>
<evidence type="ECO:0000313" key="6">
    <source>
        <dbReference type="Proteomes" id="UP001223646"/>
    </source>
</evidence>
<dbReference type="PROSITE" id="PS50987">
    <property type="entry name" value="HTH_ARSR_2"/>
    <property type="match status" value="1"/>
</dbReference>
<evidence type="ECO:0000256" key="2">
    <source>
        <dbReference type="ARBA" id="ARBA00023125"/>
    </source>
</evidence>
<dbReference type="AlphaFoldDB" id="A0AAW9SSA2"/>
<comment type="caution">
    <text evidence="5">The sequence shown here is derived from an EMBL/GenBank/DDBJ whole genome shotgun (WGS) entry which is preliminary data.</text>
</comment>
<proteinExistence type="predicted"/>
<keyword evidence="1" id="KW-0805">Transcription regulation</keyword>
<dbReference type="InterPro" id="IPR036388">
    <property type="entry name" value="WH-like_DNA-bd_sf"/>
</dbReference>
<feature type="domain" description="HTH arsR-type" evidence="4">
    <location>
        <begin position="6"/>
        <end position="100"/>
    </location>
</feature>
<gene>
    <name evidence="5" type="ORF">QP460_002285</name>
</gene>
<dbReference type="Gene3D" id="1.10.10.10">
    <property type="entry name" value="Winged helix-like DNA-binding domain superfamily/Winged helix DNA-binding domain"/>
    <property type="match status" value="1"/>
</dbReference>
<dbReference type="Pfam" id="PF01022">
    <property type="entry name" value="HTH_5"/>
    <property type="match status" value="1"/>
</dbReference>
<dbReference type="InterPro" id="IPR011991">
    <property type="entry name" value="ArsR-like_HTH"/>
</dbReference>
<dbReference type="EMBL" id="JASOOY020000008">
    <property type="protein sequence ID" value="MEO3716421.1"/>
    <property type="molecule type" value="Genomic_DNA"/>
</dbReference>
<evidence type="ECO:0000259" key="4">
    <source>
        <dbReference type="PROSITE" id="PS50987"/>
    </source>
</evidence>
<dbReference type="RefSeq" id="WP_070852217.1">
    <property type="nucleotide sequence ID" value="NZ_JAFJMB010000023.1"/>
</dbReference>
<reference evidence="5" key="1">
    <citation type="submission" date="2023-05" db="EMBL/GenBank/DDBJ databases">
        <authorList>
            <person name="Du J."/>
        </authorList>
    </citation>
    <scope>NUCLEOTIDE SEQUENCE</scope>
    <source>
        <strain evidence="5">UMB1064</strain>
    </source>
</reference>
<reference evidence="5" key="2">
    <citation type="submission" date="2024-05" db="EMBL/GenBank/DDBJ databases">
        <authorList>
            <person name="Wolfe A."/>
        </authorList>
    </citation>
    <scope>NUCLEOTIDE SEQUENCE</scope>
    <source>
        <strain evidence="5">UMB1064</strain>
    </source>
</reference>
<dbReference type="CDD" id="cd00090">
    <property type="entry name" value="HTH_ARSR"/>
    <property type="match status" value="1"/>
</dbReference>
<dbReference type="InterPro" id="IPR001845">
    <property type="entry name" value="HTH_ArsR_DNA-bd_dom"/>
</dbReference>
<dbReference type="InterPro" id="IPR051011">
    <property type="entry name" value="Metal_resp_trans_reg"/>
</dbReference>
<organism evidence="5 6">
    <name type="scientific">Corynebacterium amycolatum</name>
    <dbReference type="NCBI Taxonomy" id="43765"/>
    <lineage>
        <taxon>Bacteria</taxon>
        <taxon>Bacillati</taxon>
        <taxon>Actinomycetota</taxon>
        <taxon>Actinomycetes</taxon>
        <taxon>Mycobacteriales</taxon>
        <taxon>Corynebacteriaceae</taxon>
        <taxon>Corynebacterium</taxon>
    </lineage>
</organism>
<evidence type="ECO:0000313" key="5">
    <source>
        <dbReference type="EMBL" id="MEO3716421.1"/>
    </source>
</evidence>
<dbReference type="SUPFAM" id="SSF46785">
    <property type="entry name" value="Winged helix' DNA-binding domain"/>
    <property type="match status" value="1"/>
</dbReference>
<accession>A0AAW9SSA2</accession>
<dbReference type="PANTHER" id="PTHR43132">
    <property type="entry name" value="ARSENICAL RESISTANCE OPERON REPRESSOR ARSR-RELATED"/>
    <property type="match status" value="1"/>
</dbReference>